<keyword evidence="1 6" id="KW-0285">Flavoprotein</keyword>
<evidence type="ECO:0000256" key="5">
    <source>
        <dbReference type="ARBA" id="ARBA00033748"/>
    </source>
</evidence>
<dbReference type="GO" id="GO:0004497">
    <property type="term" value="F:monooxygenase activity"/>
    <property type="evidence" value="ECO:0007669"/>
    <property type="project" value="UniProtKB-KW"/>
</dbReference>
<reference evidence="8 10" key="1">
    <citation type="submission" date="2018-01" db="EMBL/GenBank/DDBJ databases">
        <authorList>
            <person name="Gaut B.S."/>
            <person name="Morton B.R."/>
            <person name="Clegg M.T."/>
            <person name="Duvall M.R."/>
        </authorList>
    </citation>
    <scope>NUCLEOTIDE SEQUENCE [LARGE SCALE GENOMIC DNA]</scope>
    <source>
        <strain evidence="8">Cupriavidus taiwanensis LMG 19425</strain>
        <plasmid evidence="10">Plasmid iii</plasmid>
    </source>
</reference>
<gene>
    <name evidence="8" type="primary">yxeK</name>
    <name evidence="9" type="ORF">CT19425_P20099</name>
    <name evidence="8" type="ORF">CT19425_U600001</name>
</gene>
<dbReference type="EMBL" id="LT991978">
    <property type="protein sequence ID" value="SPK77127.1"/>
    <property type="molecule type" value="Genomic_DNA"/>
</dbReference>
<geneLocation type="plasmid" evidence="9">
    <name>III</name>
</geneLocation>
<evidence type="ECO:0000256" key="3">
    <source>
        <dbReference type="ARBA" id="ARBA00023002"/>
    </source>
</evidence>
<dbReference type="PANTHER" id="PTHR30011">
    <property type="entry name" value="ALKANESULFONATE MONOOXYGENASE-RELATED"/>
    <property type="match status" value="1"/>
</dbReference>
<evidence type="ECO:0000259" key="7">
    <source>
        <dbReference type="Pfam" id="PF00296"/>
    </source>
</evidence>
<keyword evidence="3" id="KW-0560">Oxidoreductase</keyword>
<feature type="binding site" evidence="6">
    <location>
        <position position="212"/>
    </location>
    <ligand>
        <name>FMN</name>
        <dbReference type="ChEBI" id="CHEBI:58210"/>
    </ligand>
</feature>
<dbReference type="CDD" id="cd01095">
    <property type="entry name" value="Nitrilotriacetate_monoxgenase"/>
    <property type="match status" value="1"/>
</dbReference>
<evidence type="ECO:0000256" key="2">
    <source>
        <dbReference type="ARBA" id="ARBA00022643"/>
    </source>
</evidence>
<keyword evidence="2 6" id="KW-0288">FMN</keyword>
<evidence type="ECO:0000256" key="4">
    <source>
        <dbReference type="ARBA" id="ARBA00023033"/>
    </source>
</evidence>
<evidence type="ECO:0000313" key="8">
    <source>
        <dbReference type="EMBL" id="SPK70507.1"/>
    </source>
</evidence>
<evidence type="ECO:0000256" key="1">
    <source>
        <dbReference type="ARBA" id="ARBA00022630"/>
    </source>
</evidence>
<feature type="binding site" evidence="6">
    <location>
        <position position="88"/>
    </location>
    <ligand>
        <name>FMN</name>
        <dbReference type="ChEBI" id="CHEBI:58210"/>
    </ligand>
</feature>
<dbReference type="InterPro" id="IPR016215">
    <property type="entry name" value="NTA_MOA"/>
</dbReference>
<dbReference type="PIRSF" id="PIRSF000337">
    <property type="entry name" value="NTA_MOA"/>
    <property type="match status" value="1"/>
</dbReference>
<dbReference type="SUPFAM" id="SSF51679">
    <property type="entry name" value="Bacterial luciferase-like"/>
    <property type="match status" value="1"/>
</dbReference>
<dbReference type="GO" id="GO:0016705">
    <property type="term" value="F:oxidoreductase activity, acting on paired donors, with incorporation or reduction of molecular oxygen"/>
    <property type="evidence" value="ECO:0007669"/>
    <property type="project" value="InterPro"/>
</dbReference>
<dbReference type="EMBL" id="OOEF01000057">
    <property type="protein sequence ID" value="SPK70507.1"/>
    <property type="molecule type" value="Genomic_DNA"/>
</dbReference>
<dbReference type="PANTHER" id="PTHR30011:SF16">
    <property type="entry name" value="C2H2 FINGER DOMAIN TRANSCRIPTION FACTOR (EUROFUNG)-RELATED"/>
    <property type="match status" value="1"/>
</dbReference>
<dbReference type="Gene3D" id="3.20.20.30">
    <property type="entry name" value="Luciferase-like domain"/>
    <property type="match status" value="1"/>
</dbReference>
<dbReference type="InterPro" id="IPR051260">
    <property type="entry name" value="Diverse_substr_monoxygenases"/>
</dbReference>
<evidence type="ECO:0000256" key="6">
    <source>
        <dbReference type="PIRSR" id="PIRSR000337-1"/>
    </source>
</evidence>
<organism evidence="8 10">
    <name type="scientific">Cupriavidus taiwanensis</name>
    <dbReference type="NCBI Taxonomy" id="164546"/>
    <lineage>
        <taxon>Bacteria</taxon>
        <taxon>Pseudomonadati</taxon>
        <taxon>Pseudomonadota</taxon>
        <taxon>Betaproteobacteria</taxon>
        <taxon>Burkholderiales</taxon>
        <taxon>Burkholderiaceae</taxon>
        <taxon>Cupriavidus</taxon>
    </lineage>
</organism>
<accession>A0A375I790</accession>
<dbReference type="NCBIfam" id="TIGR03860">
    <property type="entry name" value="FMN_nitrolo"/>
    <property type="match status" value="1"/>
</dbReference>
<dbReference type="RefSeq" id="WP_115666693.1">
    <property type="nucleotide sequence ID" value="NZ_LT991978.1"/>
</dbReference>
<comment type="similarity">
    <text evidence="5">Belongs to the NtaA/SnaA/DszA monooxygenase family.</text>
</comment>
<sequence length="428" mass="46453">MKLGLFLLAAGHHAAGWQYPGAESGTENIDLVIRMARAAERAKFDMVFFGDRLLTSADAHPSMITRPDPLAILAALSMVTTRIGLAATASTTYSEPFNLARALATVDKLSHGRAAWNIVTTFADGSVNFNRSRHPDHAERYAIADEFVSVVKGLWQSWDADPYVQDQARGVYIDMTKMHALNHQGRHFSVAGPLNVTNSEQGHPVLIQAGSSGPGQALAARHAEVVFTAQQDLESAVAFANGLLRQVTDAGRDPRHCLIMPGLMPIVGATEAEAHEKLALLQSFTDQSNALAILSEQLAIDVSGYALDQPLPPLSTDILVHSRSALLTRLARERGLTLRQLYHLVASARGHQIVVGTAAQIADHMIEWVASGAADGFNIMPAYFPSGFEDFTREVVPILQARGAFREDYTGQTLREHLELPMPIGDTR</sequence>
<protein>
    <submittedName>
        <fullName evidence="8">Putative monooxygenase YxeK</fullName>
    </submittedName>
</protein>
<keyword evidence="9" id="KW-0614">Plasmid</keyword>
<feature type="binding site" evidence="6">
    <location>
        <position position="211"/>
    </location>
    <ligand>
        <name>FMN</name>
        <dbReference type="ChEBI" id="CHEBI:58210"/>
    </ligand>
</feature>
<dbReference type="InterPro" id="IPR036661">
    <property type="entry name" value="Luciferase-like_sf"/>
</dbReference>
<proteinExistence type="inferred from homology"/>
<dbReference type="Pfam" id="PF00296">
    <property type="entry name" value="Bac_luciferase"/>
    <property type="match status" value="1"/>
</dbReference>
<feature type="binding site" evidence="6">
    <location>
        <position position="137"/>
    </location>
    <ligand>
        <name>FMN</name>
        <dbReference type="ChEBI" id="CHEBI:58210"/>
    </ligand>
</feature>
<name>A0A375I790_9BURK</name>
<feature type="binding site" evidence="6">
    <location>
        <position position="141"/>
    </location>
    <ligand>
        <name>FMN</name>
        <dbReference type="ChEBI" id="CHEBI:58210"/>
    </ligand>
</feature>
<keyword evidence="4 8" id="KW-0503">Monooxygenase</keyword>
<feature type="binding site" evidence="6">
    <location>
        <position position="51"/>
    </location>
    <ligand>
        <name>FMN</name>
        <dbReference type="ChEBI" id="CHEBI:58210"/>
    </ligand>
</feature>
<evidence type="ECO:0000313" key="10">
    <source>
        <dbReference type="Proteomes" id="UP000255505"/>
    </source>
</evidence>
<dbReference type="Proteomes" id="UP000255505">
    <property type="component" value="Plasmid III"/>
</dbReference>
<dbReference type="Proteomes" id="UP000255505">
    <property type="component" value="Unassembled WGS sequence"/>
</dbReference>
<evidence type="ECO:0000313" key="9">
    <source>
        <dbReference type="EMBL" id="SPK77127.1"/>
    </source>
</evidence>
<feature type="domain" description="Luciferase-like" evidence="7">
    <location>
        <begin position="17"/>
        <end position="373"/>
    </location>
</feature>
<dbReference type="AlphaFoldDB" id="A0A375I790"/>
<dbReference type="InterPro" id="IPR011251">
    <property type="entry name" value="Luciferase-like_dom"/>
</dbReference>